<dbReference type="InterPro" id="IPR012349">
    <property type="entry name" value="Split_barrel_FMN-bd"/>
</dbReference>
<dbReference type="Pfam" id="PF01613">
    <property type="entry name" value="Flavin_Reduct"/>
    <property type="match status" value="1"/>
</dbReference>
<evidence type="ECO:0000313" key="5">
    <source>
        <dbReference type="Proteomes" id="UP000321079"/>
    </source>
</evidence>
<dbReference type="SUPFAM" id="SSF50475">
    <property type="entry name" value="FMN-binding split barrel"/>
    <property type="match status" value="1"/>
</dbReference>
<dbReference type="GO" id="GO:0004497">
    <property type="term" value="F:monooxygenase activity"/>
    <property type="evidence" value="ECO:0007669"/>
    <property type="project" value="UniProtKB-KW"/>
</dbReference>
<dbReference type="InterPro" id="IPR050268">
    <property type="entry name" value="NADH-dep_flavin_reductase"/>
</dbReference>
<gene>
    <name evidence="4" type="ORF">GKA01_05290</name>
</gene>
<name>A0A511B6M4_9PROT</name>
<reference evidence="4 5" key="1">
    <citation type="submission" date="2019-07" db="EMBL/GenBank/DDBJ databases">
        <title>Whole genome shotgun sequence of Gluconobacter kanchanaburiensis NBRC 103587.</title>
        <authorList>
            <person name="Hosoyama A."/>
            <person name="Uohara A."/>
            <person name="Ohji S."/>
            <person name="Ichikawa N."/>
        </authorList>
    </citation>
    <scope>NUCLEOTIDE SEQUENCE [LARGE SCALE GENOMIC DNA]</scope>
    <source>
        <strain evidence="4 5">NBRC 103587</strain>
    </source>
</reference>
<dbReference type="GO" id="GO:0042602">
    <property type="term" value="F:riboflavin reductase (NADPH) activity"/>
    <property type="evidence" value="ECO:0007669"/>
    <property type="project" value="TreeGrafter"/>
</dbReference>
<dbReference type="Gene3D" id="2.30.110.10">
    <property type="entry name" value="Electron Transport, Fmn-binding Protein, Chain A"/>
    <property type="match status" value="1"/>
</dbReference>
<comment type="caution">
    <text evidence="4">The sequence shown here is derived from an EMBL/GenBank/DDBJ whole genome shotgun (WGS) entry which is preliminary data.</text>
</comment>
<keyword evidence="5" id="KW-1185">Reference proteome</keyword>
<evidence type="ECO:0000256" key="1">
    <source>
        <dbReference type="ARBA" id="ARBA00008898"/>
    </source>
</evidence>
<evidence type="ECO:0000313" key="4">
    <source>
        <dbReference type="EMBL" id="GEK95332.1"/>
    </source>
</evidence>
<sequence length="170" mass="18188">MRSASDYGKDVVMTTPNDSDFRKAMSHFATGVAVVTAKGSEGEQGATISALTSVSLDPLLLLICLNRASATYRAIAEVGTFGLSILGNDHKDVAMLFASRTGDKFGSDVIERAPDGTAFVRDALVKMHCELVETFQGGTHALFMARPVSLELDENRAPLLYFQGQLGITL</sequence>
<accession>A0A511B6M4</accession>
<dbReference type="EMBL" id="BJVA01000002">
    <property type="protein sequence ID" value="GEK95332.1"/>
    <property type="molecule type" value="Genomic_DNA"/>
</dbReference>
<keyword evidence="4" id="KW-0503">Monooxygenase</keyword>
<dbReference type="PANTHER" id="PTHR30466:SF11">
    <property type="entry name" value="FLAVIN-DEPENDENT MONOOXYGENASE, REDUCTASE SUBUNIT HSAB"/>
    <property type="match status" value="1"/>
</dbReference>
<protein>
    <submittedName>
        <fullName evidence="4">4-hydroxyphenylacetate 3-monooxygenase</fullName>
    </submittedName>
</protein>
<feature type="domain" description="Flavin reductase like" evidence="3">
    <location>
        <begin position="25"/>
        <end position="168"/>
    </location>
</feature>
<evidence type="ECO:0000259" key="3">
    <source>
        <dbReference type="SMART" id="SM00903"/>
    </source>
</evidence>
<dbReference type="SMART" id="SM00903">
    <property type="entry name" value="Flavin_Reduct"/>
    <property type="match status" value="1"/>
</dbReference>
<dbReference type="PANTHER" id="PTHR30466">
    <property type="entry name" value="FLAVIN REDUCTASE"/>
    <property type="match status" value="1"/>
</dbReference>
<proteinExistence type="inferred from homology"/>
<dbReference type="GO" id="GO:0010181">
    <property type="term" value="F:FMN binding"/>
    <property type="evidence" value="ECO:0007669"/>
    <property type="project" value="InterPro"/>
</dbReference>
<evidence type="ECO:0000256" key="2">
    <source>
        <dbReference type="ARBA" id="ARBA00023002"/>
    </source>
</evidence>
<comment type="similarity">
    <text evidence="1">Belongs to the non-flavoprotein flavin reductase family.</text>
</comment>
<dbReference type="Proteomes" id="UP000321079">
    <property type="component" value="Unassembled WGS sequence"/>
</dbReference>
<keyword evidence="2" id="KW-0560">Oxidoreductase</keyword>
<organism evidence="4 5">
    <name type="scientific">Gluconobacter kanchanaburiensis NBRC 103587</name>
    <dbReference type="NCBI Taxonomy" id="1307948"/>
    <lineage>
        <taxon>Bacteria</taxon>
        <taxon>Pseudomonadati</taxon>
        <taxon>Pseudomonadota</taxon>
        <taxon>Alphaproteobacteria</taxon>
        <taxon>Acetobacterales</taxon>
        <taxon>Acetobacteraceae</taxon>
        <taxon>Gluconobacter</taxon>
    </lineage>
</organism>
<dbReference type="InterPro" id="IPR002563">
    <property type="entry name" value="Flavin_Rdtase-like_dom"/>
</dbReference>
<dbReference type="AlphaFoldDB" id="A0A511B6M4"/>